<dbReference type="AlphaFoldDB" id="A0A2V1EDF9"/>
<feature type="region of interest" description="Disordered" evidence="1">
    <location>
        <begin position="89"/>
        <end position="145"/>
    </location>
</feature>
<evidence type="ECO:0000256" key="1">
    <source>
        <dbReference type="SAM" id="MobiDB-lite"/>
    </source>
</evidence>
<keyword evidence="3" id="KW-1185">Reference proteome</keyword>
<sequence length="178" mass="19993">MIIARSEVMANLYQILVMIPFSLAGGKCNFYTLDSMLQSPTFNKAVPSESAQEGLMRAERAPCEEEIPWLVHSLTHELETHVEAMRGIMPRPRVQPDRTTTQDPQTTNTRSCKRRRLDDSVPAPGGGLSNTTIPQANSPSSMTDPLPPFLPYSGLSDSNIPRSYLGRCYLFYRRRHIP</sequence>
<dbReference type="EMBL" id="KZ805300">
    <property type="protein sequence ID" value="PVI08648.1"/>
    <property type="molecule type" value="Genomic_DNA"/>
</dbReference>
<gene>
    <name evidence="2" type="ORF">DM02DRAFT_8240</name>
</gene>
<reference evidence="2 3" key="1">
    <citation type="journal article" date="2018" name="Sci. Rep.">
        <title>Comparative genomics provides insights into the lifestyle and reveals functional heterogeneity of dark septate endophytic fungi.</title>
        <authorList>
            <person name="Knapp D.G."/>
            <person name="Nemeth J.B."/>
            <person name="Barry K."/>
            <person name="Hainaut M."/>
            <person name="Henrissat B."/>
            <person name="Johnson J."/>
            <person name="Kuo A."/>
            <person name="Lim J.H.P."/>
            <person name="Lipzen A."/>
            <person name="Nolan M."/>
            <person name="Ohm R.A."/>
            <person name="Tamas L."/>
            <person name="Grigoriev I.V."/>
            <person name="Spatafora J.W."/>
            <person name="Nagy L.G."/>
            <person name="Kovacs G.M."/>
        </authorList>
    </citation>
    <scope>NUCLEOTIDE SEQUENCE [LARGE SCALE GENOMIC DNA]</scope>
    <source>
        <strain evidence="2 3">DSE2036</strain>
    </source>
</reference>
<protein>
    <submittedName>
        <fullName evidence="2">Uncharacterized protein</fullName>
    </submittedName>
</protein>
<accession>A0A2V1EDF9</accession>
<feature type="compositionally biased region" description="Low complexity" evidence="1">
    <location>
        <begin position="97"/>
        <end position="110"/>
    </location>
</feature>
<evidence type="ECO:0000313" key="3">
    <source>
        <dbReference type="Proteomes" id="UP000244855"/>
    </source>
</evidence>
<evidence type="ECO:0000313" key="2">
    <source>
        <dbReference type="EMBL" id="PVI08648.1"/>
    </source>
</evidence>
<dbReference type="Proteomes" id="UP000244855">
    <property type="component" value="Unassembled WGS sequence"/>
</dbReference>
<feature type="compositionally biased region" description="Polar residues" evidence="1">
    <location>
        <begin position="129"/>
        <end position="143"/>
    </location>
</feature>
<organism evidence="2 3">
    <name type="scientific">Periconia macrospinosa</name>
    <dbReference type="NCBI Taxonomy" id="97972"/>
    <lineage>
        <taxon>Eukaryota</taxon>
        <taxon>Fungi</taxon>
        <taxon>Dikarya</taxon>
        <taxon>Ascomycota</taxon>
        <taxon>Pezizomycotina</taxon>
        <taxon>Dothideomycetes</taxon>
        <taxon>Pleosporomycetidae</taxon>
        <taxon>Pleosporales</taxon>
        <taxon>Massarineae</taxon>
        <taxon>Periconiaceae</taxon>
        <taxon>Periconia</taxon>
    </lineage>
</organism>
<name>A0A2V1EDF9_9PLEO</name>
<proteinExistence type="predicted"/>